<evidence type="ECO:0000313" key="2">
    <source>
        <dbReference type="EMBL" id="HIQ90761.1"/>
    </source>
</evidence>
<keyword evidence="1" id="KW-0472">Membrane</keyword>
<reference evidence="2" key="2">
    <citation type="journal article" date="2021" name="PeerJ">
        <title>Extensive microbial diversity within the chicken gut microbiome revealed by metagenomics and culture.</title>
        <authorList>
            <person name="Gilroy R."/>
            <person name="Ravi A."/>
            <person name="Getino M."/>
            <person name="Pursley I."/>
            <person name="Horton D.L."/>
            <person name="Alikhan N.F."/>
            <person name="Baker D."/>
            <person name="Gharbi K."/>
            <person name="Hall N."/>
            <person name="Watson M."/>
            <person name="Adriaenssens E.M."/>
            <person name="Foster-Nyarko E."/>
            <person name="Jarju S."/>
            <person name="Secka A."/>
            <person name="Antonio M."/>
            <person name="Oren A."/>
            <person name="Chaudhuri R.R."/>
            <person name="La Ragione R."/>
            <person name="Hildebrand F."/>
            <person name="Pallen M.J."/>
        </authorList>
    </citation>
    <scope>NUCLEOTIDE SEQUENCE</scope>
    <source>
        <strain evidence="2">CHK147-3167</strain>
    </source>
</reference>
<feature type="transmembrane region" description="Helical" evidence="1">
    <location>
        <begin position="24"/>
        <end position="48"/>
    </location>
</feature>
<protein>
    <submittedName>
        <fullName evidence="2">Uncharacterized protein</fullName>
    </submittedName>
</protein>
<name>A0A9D0ZQP3_9FIRM</name>
<sequence length="439" mass="52290">MKRATYVDKQGNTVNQTFENKKPLLNIFFIIGTILPIVMVGFIIYTMVQNNNCIKIYDAIKSSALKYLQDSEDLPSEEGESTRVYIDKLYDGFLSSSQTNNLRCSGTVKVTKYKNDYIYTLDVRGCDKCSTNIKYTTWSNEQTAYPSNRAIVDIVPYYNYYEREVNNTDWSIYLTQDEISKKESKYGVKLPKDKTILPEVPTEANVVDIETQNKYQYRYQDKRWYWYDIEGDYSEFSSEQPEGYANKDDRVFILTDWTDWSQSAPEEKDYRSVQTAVGRKYYYLDGNDKVYYNSGQYAAPEEVDTEKYDHFDDDTVTLYRYQDRQWRWYNGQRRQYSMLTSTQPEGRPYRDDDTETLTSFSGWSDESKLNEENQSYRIEERRTVTRYRQVYEILSLKVLDKPLNHDDFEKEIGTSIPEFMEREDRKIEITYKFKYRKPA</sequence>
<dbReference type="Proteomes" id="UP000886786">
    <property type="component" value="Unassembled WGS sequence"/>
</dbReference>
<dbReference type="AlphaFoldDB" id="A0A9D0ZQP3"/>
<accession>A0A9D0ZQP3</accession>
<keyword evidence="1" id="KW-1133">Transmembrane helix</keyword>
<evidence type="ECO:0000313" key="3">
    <source>
        <dbReference type="Proteomes" id="UP000886786"/>
    </source>
</evidence>
<gene>
    <name evidence="2" type="ORF">IAB27_03965</name>
</gene>
<evidence type="ECO:0000256" key="1">
    <source>
        <dbReference type="SAM" id="Phobius"/>
    </source>
</evidence>
<keyword evidence="1" id="KW-0812">Transmembrane</keyword>
<proteinExistence type="predicted"/>
<dbReference type="EMBL" id="DVFV01000070">
    <property type="protein sequence ID" value="HIQ90761.1"/>
    <property type="molecule type" value="Genomic_DNA"/>
</dbReference>
<comment type="caution">
    <text evidence="2">The sequence shown here is derived from an EMBL/GenBank/DDBJ whole genome shotgun (WGS) entry which is preliminary data.</text>
</comment>
<organism evidence="2 3">
    <name type="scientific">Candidatus Coprosoma intestinipullorum</name>
    <dbReference type="NCBI Taxonomy" id="2840752"/>
    <lineage>
        <taxon>Bacteria</taxon>
        <taxon>Bacillati</taxon>
        <taxon>Bacillota</taxon>
        <taxon>Bacillota incertae sedis</taxon>
        <taxon>Candidatus Coprosoma</taxon>
    </lineage>
</organism>
<reference evidence="2" key="1">
    <citation type="submission" date="2020-10" db="EMBL/GenBank/DDBJ databases">
        <authorList>
            <person name="Gilroy R."/>
        </authorList>
    </citation>
    <scope>NUCLEOTIDE SEQUENCE</scope>
    <source>
        <strain evidence="2">CHK147-3167</strain>
    </source>
</reference>